<dbReference type="Gene3D" id="3.40.50.300">
    <property type="entry name" value="P-loop containing nucleotide triphosphate hydrolases"/>
    <property type="match status" value="1"/>
</dbReference>
<dbReference type="SUPFAM" id="SSF52540">
    <property type="entry name" value="P-loop containing nucleoside triphosphate hydrolases"/>
    <property type="match status" value="1"/>
</dbReference>
<evidence type="ECO:0000259" key="10">
    <source>
        <dbReference type="Pfam" id="PF16886"/>
    </source>
</evidence>
<dbReference type="SUPFAM" id="SSF47917">
    <property type="entry name" value="C-terminal domain of alpha and beta subunits of F1 ATP synthase"/>
    <property type="match status" value="1"/>
</dbReference>
<protein>
    <recommendedName>
        <fullName evidence="7">V-type ATP synthase alpha chain</fullName>
        <ecNumber evidence="7">7.1.2.2</ecNumber>
    </recommendedName>
    <alternativeName>
        <fullName evidence="7">V-ATPase subunit A</fullName>
    </alternativeName>
</protein>
<keyword evidence="7" id="KW-0375">Hydrogen ion transport</keyword>
<evidence type="ECO:0000256" key="1">
    <source>
        <dbReference type="ARBA" id="ARBA00008936"/>
    </source>
</evidence>
<dbReference type="Gene3D" id="1.10.1140.10">
    <property type="entry name" value="Bovine Mitochondrial F1-atpase, Atp Synthase Beta Chain, Chain D, domain 3"/>
    <property type="match status" value="1"/>
</dbReference>
<dbReference type="RefSeq" id="WP_068366415.1">
    <property type="nucleotide sequence ID" value="NZ_CAUPGT010000001.1"/>
</dbReference>
<feature type="binding site" evidence="7">
    <location>
        <begin position="234"/>
        <end position="241"/>
    </location>
    <ligand>
        <name>ATP</name>
        <dbReference type="ChEBI" id="CHEBI:30616"/>
    </ligand>
</feature>
<feature type="domain" description="ATPsynthase alpha/beta subunit barrel-sandwich" evidence="10">
    <location>
        <begin position="111"/>
        <end position="196"/>
    </location>
</feature>
<dbReference type="InterPro" id="IPR020003">
    <property type="entry name" value="ATPase_a/bsu_AS"/>
</dbReference>
<dbReference type="InterPro" id="IPR004100">
    <property type="entry name" value="ATPase_F1/V1/A1_a/bsu_N"/>
</dbReference>
<keyword evidence="13" id="KW-1185">Reference proteome</keyword>
<dbReference type="EC" id="7.1.2.2" evidence="7"/>
<keyword evidence="6 7" id="KW-0406">Ion transport</keyword>
<evidence type="ECO:0000256" key="6">
    <source>
        <dbReference type="ARBA" id="ARBA00023065"/>
    </source>
</evidence>
<dbReference type="OrthoDB" id="9803053at2"/>
<dbReference type="Pfam" id="PF02874">
    <property type="entry name" value="ATP-synt_ab_N"/>
    <property type="match status" value="1"/>
</dbReference>
<dbReference type="Pfam" id="PF00006">
    <property type="entry name" value="ATP-synt_ab"/>
    <property type="match status" value="1"/>
</dbReference>
<dbReference type="CDD" id="cd01134">
    <property type="entry name" value="V_A-ATPase_A"/>
    <property type="match status" value="1"/>
</dbReference>
<dbReference type="NCBIfam" id="NF003220">
    <property type="entry name" value="PRK04192.1"/>
    <property type="match status" value="1"/>
</dbReference>
<dbReference type="GO" id="GO:0046933">
    <property type="term" value="F:proton-transporting ATP synthase activity, rotational mechanism"/>
    <property type="evidence" value="ECO:0007669"/>
    <property type="project" value="UniProtKB-UniRule"/>
</dbReference>
<gene>
    <name evidence="7" type="primary">atpA</name>
    <name evidence="12" type="ORF">HMPREF1863_00214</name>
</gene>
<dbReference type="EMBL" id="LSDG01000005">
    <property type="protein sequence ID" value="KXB68193.1"/>
    <property type="molecule type" value="Genomic_DNA"/>
</dbReference>
<keyword evidence="5 7" id="KW-1278">Translocase</keyword>
<dbReference type="HAMAP" id="MF_00309">
    <property type="entry name" value="ATP_synth_A_arch"/>
    <property type="match status" value="1"/>
</dbReference>
<dbReference type="Pfam" id="PF22919">
    <property type="entry name" value="ATP-synt_VA_C"/>
    <property type="match status" value="1"/>
</dbReference>
<evidence type="ECO:0000259" key="11">
    <source>
        <dbReference type="Pfam" id="PF22919"/>
    </source>
</evidence>
<sequence>MRKEAKIAKINGPVVIGRPMGNFSMREMVQVGDKKLIGEVIAIHGDEGTVQVYEETEGLKRDEDIISTGGPLSVRLGPGLIGNMFDGIERPLNRINEEYGYFIPEGIGMMNLDLEKKWSFKPIVNEGDEIKGGAIIGTVPETSIIEHRILTPPNVSGKITWVARAGDYNVTEPVLKVEDENGEEHDVAMSQRWPVRIPRPVNEFLDANQLLTTGQRVLDVFFPIAKGGTVAIPGGFGTGKTMTQHSIAKFCDADIIVYIGCGERGNEMTEVLEDFPKLIDPNTGKPLMERTILIANTSNMPVAAREASIYTGITIAEYFRDQGYDVAMMADSTSRWAEALREISGRLEEMPAEEGYPAYLPSRIASFYERNGSVITLSGKNGSVTTIGAVSPAGGDFSEPVTENTRRFVNVFLALDKDLAYSRHYPAIHWLKSYSGYVGALSNYYDNRLEGDLPTLRKKFLNILNEEARLQEIVMLVGEDVLPDKERFLLQIARIIKDAFLQQNAFNAIDQYVPLEKQFAMMEVIDTLYEEGKTVLEQGISIEEVKNDALYSNIVNMKYNIPNGDMKPFTHLMNDIQEHYRELRIEYGIAEEANAEGEGAKEEEEAKA</sequence>
<dbReference type="CDD" id="cd18111">
    <property type="entry name" value="ATP-synt_V_A-type_alpha_C"/>
    <property type="match status" value="1"/>
</dbReference>
<dbReference type="Proteomes" id="UP000070442">
    <property type="component" value="Unassembled WGS sequence"/>
</dbReference>
<dbReference type="Gene3D" id="2.40.50.100">
    <property type="match status" value="1"/>
</dbReference>
<name>A0A134AKE2_9FIRM</name>
<dbReference type="InterPro" id="IPR023366">
    <property type="entry name" value="ATP_synth_asu-like_sf"/>
</dbReference>
<dbReference type="Pfam" id="PF16886">
    <property type="entry name" value="ATP-synt_ab_Xtn"/>
    <property type="match status" value="1"/>
</dbReference>
<reference evidence="13" key="1">
    <citation type="submission" date="2016-01" db="EMBL/GenBank/DDBJ databases">
        <authorList>
            <person name="Mitreva M."/>
            <person name="Pepin K.H."/>
            <person name="Mihindukulasuriya K.A."/>
            <person name="Fulton R."/>
            <person name="Fronick C."/>
            <person name="O'Laughlin M."/>
            <person name="Miner T."/>
            <person name="Herter B."/>
            <person name="Rosa B.A."/>
            <person name="Cordes M."/>
            <person name="Tomlinson C."/>
            <person name="Wollam A."/>
            <person name="Palsikar V.B."/>
            <person name="Mardis E.R."/>
            <person name="Wilson R.K."/>
        </authorList>
    </citation>
    <scope>NUCLEOTIDE SEQUENCE [LARGE SCALE GENOMIC DNA]</scope>
    <source>
        <strain evidence="13">DNF00729</strain>
    </source>
</reference>
<dbReference type="Gene3D" id="2.40.30.20">
    <property type="match status" value="1"/>
</dbReference>
<dbReference type="PANTHER" id="PTHR43607:SF1">
    <property type="entry name" value="H(+)-TRANSPORTING TWO-SECTOR ATPASE"/>
    <property type="match status" value="1"/>
</dbReference>
<proteinExistence type="inferred from homology"/>
<evidence type="ECO:0000259" key="9">
    <source>
        <dbReference type="Pfam" id="PF02874"/>
    </source>
</evidence>
<dbReference type="InterPro" id="IPR036121">
    <property type="entry name" value="ATPase_F1/V1/A1_a/bsu_N_sf"/>
</dbReference>
<dbReference type="GO" id="GO:0005524">
    <property type="term" value="F:ATP binding"/>
    <property type="evidence" value="ECO:0007669"/>
    <property type="project" value="UniProtKB-UniRule"/>
</dbReference>
<keyword evidence="4 7" id="KW-0067">ATP-binding</keyword>
<comment type="catalytic activity">
    <reaction evidence="7">
        <text>ATP + H2O + 4 H(+)(in) = ADP + phosphate + 5 H(+)(out)</text>
        <dbReference type="Rhea" id="RHEA:57720"/>
        <dbReference type="ChEBI" id="CHEBI:15377"/>
        <dbReference type="ChEBI" id="CHEBI:15378"/>
        <dbReference type="ChEBI" id="CHEBI:30616"/>
        <dbReference type="ChEBI" id="CHEBI:43474"/>
        <dbReference type="ChEBI" id="CHEBI:456216"/>
        <dbReference type="EC" id="7.1.2.2"/>
    </reaction>
</comment>
<evidence type="ECO:0000256" key="5">
    <source>
        <dbReference type="ARBA" id="ARBA00022967"/>
    </source>
</evidence>
<keyword evidence="3 7" id="KW-0547">Nucleotide-binding</keyword>
<feature type="domain" description="ATPase F1/V1/A1 complex alpha/beta subunit nucleotide-binding" evidence="8">
    <location>
        <begin position="214"/>
        <end position="435"/>
    </location>
</feature>
<dbReference type="PROSITE" id="PS00152">
    <property type="entry name" value="ATPASE_ALPHA_BETA"/>
    <property type="match status" value="1"/>
</dbReference>
<accession>A0A134AKE2</accession>
<dbReference type="FunFam" id="2.40.50.100:FF:000008">
    <property type="entry name" value="V-type proton ATPase catalytic subunit A"/>
    <property type="match status" value="1"/>
</dbReference>
<evidence type="ECO:0000313" key="12">
    <source>
        <dbReference type="EMBL" id="KXB68193.1"/>
    </source>
</evidence>
<dbReference type="InterPro" id="IPR031686">
    <property type="entry name" value="ATP-synth_a_Xtn"/>
</dbReference>
<dbReference type="InterPro" id="IPR027417">
    <property type="entry name" value="P-loop_NTPase"/>
</dbReference>
<comment type="function">
    <text evidence="7">Produces ATP from ADP in the presence of a proton gradient across the membrane. The V-type alpha chain is a catalytic subunit.</text>
</comment>
<evidence type="ECO:0000256" key="3">
    <source>
        <dbReference type="ARBA" id="ARBA00022741"/>
    </source>
</evidence>
<dbReference type="InterPro" id="IPR055190">
    <property type="entry name" value="ATP-synt_VA_C"/>
</dbReference>
<evidence type="ECO:0000256" key="2">
    <source>
        <dbReference type="ARBA" id="ARBA00022448"/>
    </source>
</evidence>
<comment type="similarity">
    <text evidence="1 7">Belongs to the ATPase alpha/beta chains family.</text>
</comment>
<dbReference type="InterPro" id="IPR000194">
    <property type="entry name" value="ATPase_F1/V1/A1_a/bsu_nucl-bd"/>
</dbReference>
<dbReference type="InterPro" id="IPR024034">
    <property type="entry name" value="ATPase_F1/V1_b/a_C"/>
</dbReference>
<dbReference type="GO" id="GO:0046961">
    <property type="term" value="F:proton-transporting ATPase activity, rotational mechanism"/>
    <property type="evidence" value="ECO:0007669"/>
    <property type="project" value="InterPro"/>
</dbReference>
<evidence type="ECO:0000256" key="7">
    <source>
        <dbReference type="HAMAP-Rule" id="MF_00309"/>
    </source>
</evidence>
<dbReference type="InterPro" id="IPR022878">
    <property type="entry name" value="V-ATPase_asu"/>
</dbReference>
<dbReference type="PATRIC" id="fig|755172.3.peg.207"/>
<dbReference type="STRING" id="755172.HMPREF1863_00214"/>
<dbReference type="PANTHER" id="PTHR43607">
    <property type="entry name" value="V-TYPE PROTON ATPASE CATALYTIC SUBUNIT A"/>
    <property type="match status" value="1"/>
</dbReference>
<feature type="domain" description="ATPase F1/V1/A1 complex alpha/beta subunit N-terminal" evidence="9">
    <location>
        <begin position="7"/>
        <end position="69"/>
    </location>
</feature>
<keyword evidence="2 7" id="KW-0813">Transport</keyword>
<feature type="domain" description="ATP synthase A/B type C-terminal" evidence="11">
    <location>
        <begin position="444"/>
        <end position="541"/>
    </location>
</feature>
<keyword evidence="7" id="KW-0066">ATP synthesis</keyword>
<dbReference type="GO" id="GO:0045259">
    <property type="term" value="C:proton-transporting ATP synthase complex"/>
    <property type="evidence" value="ECO:0007669"/>
    <property type="project" value="UniProtKB-ARBA"/>
</dbReference>
<evidence type="ECO:0000313" key="13">
    <source>
        <dbReference type="Proteomes" id="UP000070442"/>
    </source>
</evidence>
<dbReference type="GO" id="GO:0042777">
    <property type="term" value="P:proton motive force-driven plasma membrane ATP synthesis"/>
    <property type="evidence" value="ECO:0007669"/>
    <property type="project" value="UniProtKB-UniRule"/>
</dbReference>
<organism evidence="12 13">
    <name type="scientific">Aedoeadaptatus coxii</name>
    <dbReference type="NCBI Taxonomy" id="755172"/>
    <lineage>
        <taxon>Bacteria</taxon>
        <taxon>Bacillati</taxon>
        <taxon>Bacillota</taxon>
        <taxon>Tissierellia</taxon>
        <taxon>Tissierellales</taxon>
        <taxon>Peptoniphilaceae</taxon>
        <taxon>Aedoeadaptatus</taxon>
    </lineage>
</organism>
<evidence type="ECO:0000256" key="4">
    <source>
        <dbReference type="ARBA" id="ARBA00022840"/>
    </source>
</evidence>
<dbReference type="AlphaFoldDB" id="A0A134AKE2"/>
<dbReference type="SUPFAM" id="SSF50615">
    <property type="entry name" value="N-terminal domain of alpha and beta subunits of F1 ATP synthase"/>
    <property type="match status" value="1"/>
</dbReference>
<evidence type="ECO:0000259" key="8">
    <source>
        <dbReference type="Pfam" id="PF00006"/>
    </source>
</evidence>
<comment type="caution">
    <text evidence="12">The sequence shown here is derived from an EMBL/GenBank/DDBJ whole genome shotgun (WGS) entry which is preliminary data.</text>
</comment>